<evidence type="ECO:0000256" key="2">
    <source>
        <dbReference type="ARBA" id="ARBA00022964"/>
    </source>
</evidence>
<evidence type="ECO:0000256" key="8">
    <source>
        <dbReference type="ARBA" id="ARBA00035045"/>
    </source>
</evidence>
<evidence type="ECO:0000256" key="4">
    <source>
        <dbReference type="ARBA" id="ARBA00023004"/>
    </source>
</evidence>
<evidence type="ECO:0000256" key="1">
    <source>
        <dbReference type="ARBA" id="ARBA00001954"/>
    </source>
</evidence>
<dbReference type="EC" id="1.13.11.93" evidence="6"/>
<dbReference type="InterPro" id="IPR047869">
    <property type="entry name" value="YdcJ_bac-like"/>
</dbReference>
<dbReference type="SMART" id="SM01150">
    <property type="entry name" value="DUF1338"/>
    <property type="match status" value="1"/>
</dbReference>
<dbReference type="KEGG" id="mbry:B1812_09125"/>
<evidence type="ECO:0000256" key="3">
    <source>
        <dbReference type="ARBA" id="ARBA00023002"/>
    </source>
</evidence>
<dbReference type="PANTHER" id="PTHR39479">
    <property type="match status" value="1"/>
</dbReference>
<comment type="cofactor">
    <cofactor evidence="1">
        <name>Fe(2+)</name>
        <dbReference type="ChEBI" id="CHEBI:29033"/>
    </cofactor>
</comment>
<proteinExistence type="inferred from homology"/>
<accession>A0A1W6MUH6</accession>
<dbReference type="Proteomes" id="UP000193978">
    <property type="component" value="Chromosome"/>
</dbReference>
<keyword evidence="3" id="KW-0560">Oxidoreductase</keyword>
<dbReference type="GO" id="GO:0051213">
    <property type="term" value="F:dioxygenase activity"/>
    <property type="evidence" value="ECO:0007669"/>
    <property type="project" value="UniProtKB-KW"/>
</dbReference>
<protein>
    <recommendedName>
        <fullName evidence="7">2-oxoadipate dioxygenase/decarboxylase</fullName>
        <ecNumber evidence="6">1.13.11.93</ecNumber>
    </recommendedName>
    <alternativeName>
        <fullName evidence="8">2-hydroxyglutarate synthase</fullName>
    </alternativeName>
</protein>
<name>A0A1W6MUH6_9HYPH</name>
<dbReference type="EMBL" id="CP019948">
    <property type="protein sequence ID" value="ARN81217.1"/>
    <property type="molecule type" value="Genomic_DNA"/>
</dbReference>
<evidence type="ECO:0000256" key="6">
    <source>
        <dbReference type="ARBA" id="ARBA00035023"/>
    </source>
</evidence>
<dbReference type="CDD" id="cd16348">
    <property type="entry name" value="VOC_YdcJ_like"/>
    <property type="match status" value="1"/>
</dbReference>
<dbReference type="PANTHER" id="PTHR39479:SF2">
    <property type="entry name" value="2-OXOADIPATE DIOXYGENASE_DECARBOXYLASE"/>
    <property type="match status" value="1"/>
</dbReference>
<organism evidence="9 10">
    <name type="scientific">Methylocystis bryophila</name>
    <dbReference type="NCBI Taxonomy" id="655015"/>
    <lineage>
        <taxon>Bacteria</taxon>
        <taxon>Pseudomonadati</taxon>
        <taxon>Pseudomonadota</taxon>
        <taxon>Alphaproteobacteria</taxon>
        <taxon>Hyphomicrobiales</taxon>
        <taxon>Methylocystaceae</taxon>
        <taxon>Methylocystis</taxon>
    </lineage>
</organism>
<evidence type="ECO:0000256" key="5">
    <source>
        <dbReference type="ARBA" id="ARBA00035013"/>
    </source>
</evidence>
<sequence length="473" mass="51768">MGALISGDAIRAKFLARLSEMCKAEMPRYRAMAELVARVNEKALAAQPELAKQEAVREGAGLDVERHGAVRIGTASELVLLRRLFAVMGMAPVDYYDLSVAGLPVHSTAFRPLTQAALQRSPFRMFVSLLRLDLIPEPELRDAAAALLAQRRIVTQRGVELLDQFEKAGGFDEREAAEFVSEGIETFRWRPEATVSLDVYRKLHAAHPLLADIACFKGPHINHLAAPTLDIDAVQRALRTQAFDPKANIEGPPQRRCPILLRQTSFKALAEPVDFPASSGGCQAVHTARFGEVEQRGAALTNEGRALYDRLLAAARGIGSGDSMDNEPELDRQFAAFPDDYAALWAKGLALFRYRPTAEGLRRRGEFQTSASVEKLLAEGSLAIEPILYEDFLPVSAAGIFRSNLAERRETKSLGRASRQSFEEALGCAVIDPLSLYIEDEAHSLAASLKALGLPRALPRHIEPGGWRGEATP</sequence>
<dbReference type="Gene3D" id="3.10.180.80">
    <property type="entry name" value="Uncharacterised protein PF07063, DUF1338"/>
    <property type="match status" value="1"/>
</dbReference>
<dbReference type="RefSeq" id="WP_085771309.1">
    <property type="nucleotide sequence ID" value="NZ_AP027149.1"/>
</dbReference>
<dbReference type="OrthoDB" id="4394119at2"/>
<gene>
    <name evidence="9" type="ORF">B1812_09125</name>
</gene>
<evidence type="ECO:0000256" key="7">
    <source>
        <dbReference type="ARBA" id="ARBA00035034"/>
    </source>
</evidence>
<comment type="similarity">
    <text evidence="5">Belongs to the 2-oxoadipate dioxygenase/decarboxylase family.</text>
</comment>
<keyword evidence="2" id="KW-0223">Dioxygenase</keyword>
<keyword evidence="10" id="KW-1185">Reference proteome</keyword>
<evidence type="ECO:0000313" key="10">
    <source>
        <dbReference type="Proteomes" id="UP000193978"/>
    </source>
</evidence>
<reference evidence="9 10" key="1">
    <citation type="submission" date="2017-02" db="EMBL/GenBank/DDBJ databases">
        <authorList>
            <person name="Peterson S.W."/>
        </authorList>
    </citation>
    <scope>NUCLEOTIDE SEQUENCE [LARGE SCALE GENOMIC DNA]</scope>
    <source>
        <strain evidence="9 10">S285</strain>
    </source>
</reference>
<dbReference type="STRING" id="655015.B1812_09125"/>
<keyword evidence="4" id="KW-0408">Iron</keyword>
<dbReference type="Pfam" id="PF07063">
    <property type="entry name" value="HGLS"/>
    <property type="match status" value="1"/>
</dbReference>
<dbReference type="InterPro" id="IPR009770">
    <property type="entry name" value="HGLS"/>
</dbReference>
<dbReference type="AlphaFoldDB" id="A0A1W6MUH6"/>
<evidence type="ECO:0000313" key="9">
    <source>
        <dbReference type="EMBL" id="ARN81217.1"/>
    </source>
</evidence>